<evidence type="ECO:0000313" key="4">
    <source>
        <dbReference type="EMBL" id="AKO52322.1"/>
    </source>
</evidence>
<dbReference type="KEGG" id="mpq:ABA45_07675"/>
<organism evidence="4 5">
    <name type="scientific">Marinobacter psychrophilus</name>
    <dbReference type="NCBI Taxonomy" id="330734"/>
    <lineage>
        <taxon>Bacteria</taxon>
        <taxon>Pseudomonadati</taxon>
        <taxon>Pseudomonadota</taxon>
        <taxon>Gammaproteobacteria</taxon>
        <taxon>Pseudomonadales</taxon>
        <taxon>Marinobacteraceae</taxon>
        <taxon>Marinobacter</taxon>
    </lineage>
</organism>
<dbReference type="Pfam" id="PF01734">
    <property type="entry name" value="Patatin"/>
    <property type="match status" value="1"/>
</dbReference>
<dbReference type="EMBL" id="CP011494">
    <property type="protein sequence ID" value="AKO52322.1"/>
    <property type="molecule type" value="Genomic_DNA"/>
</dbReference>
<evidence type="ECO:0000256" key="2">
    <source>
        <dbReference type="PROSITE-ProRule" id="PRU01161"/>
    </source>
</evidence>
<dbReference type="SUPFAM" id="SSF52151">
    <property type="entry name" value="FabD/lysophospholipase-like"/>
    <property type="match status" value="1"/>
</dbReference>
<dbReference type="InterPro" id="IPR002641">
    <property type="entry name" value="PNPLA_dom"/>
</dbReference>
<keyword evidence="1" id="KW-0443">Lipid metabolism</keyword>
<dbReference type="GO" id="GO:0046475">
    <property type="term" value="P:glycerophospholipid catabolic process"/>
    <property type="evidence" value="ECO:0007669"/>
    <property type="project" value="TreeGrafter"/>
</dbReference>
<dbReference type="PANTHER" id="PTHR10728">
    <property type="entry name" value="CYTOSOLIC PHOSPHOLIPASE A2"/>
    <property type="match status" value="1"/>
</dbReference>
<sequence>MMSQHAIRLAIAILAFILLPGCAHYIVNDRSQNFDAESGYRFDALDRSELNSDSLFVCLMFSGGGTRAAALSYGIMESLSDTVIRVDGQDKRLLDEVDCISSVSGGSFTAAYYGLFRERLFEDFEGRFLERDVQGALAGRLFNPVNWARLASPYFSRIDMAAELYDRDLFDSATFEQLQRNGRPFVILNATNLGVDRRFDFTQEYFDALGSRLDSYPVSSAVAASSAFPFLLTPISLKNYPLAEGYNAPWWYKGAIRPASWTSERYNAAKNLSVYLDKENRYIHLMDGGLSDNIGARSVLNAFDRGFIRTRINEGAIRQLVLIVVNARTQSEDQLSRSEKPPGFFTVAAKAGTVAMDNYSYDSVTKLREALYTRVQTQMNDQACAALLSTQCPNAPEPIAFAADIDPYVIEINFEQASQIPGEKPRYYLDMPTSFTLSKEQVKKLVAIGPKLLKAAPQYQCMIKVLAAEAESKPRPEECPVGAGIYTND</sequence>
<dbReference type="GO" id="GO:0005829">
    <property type="term" value="C:cytosol"/>
    <property type="evidence" value="ECO:0007669"/>
    <property type="project" value="TreeGrafter"/>
</dbReference>
<dbReference type="PATRIC" id="fig|330734.3.peg.1611"/>
<evidence type="ECO:0000256" key="1">
    <source>
        <dbReference type="ARBA" id="ARBA00023098"/>
    </source>
</evidence>
<protein>
    <submittedName>
        <fullName evidence="4">Patatin</fullName>
    </submittedName>
</protein>
<proteinExistence type="predicted"/>
<dbReference type="PANTHER" id="PTHR10728:SF40">
    <property type="entry name" value="PATATIN FAMILY PROTEIN"/>
    <property type="match status" value="1"/>
</dbReference>
<dbReference type="InterPro" id="IPR016035">
    <property type="entry name" value="Acyl_Trfase/lysoPLipase"/>
</dbReference>
<keyword evidence="5" id="KW-1185">Reference proteome</keyword>
<dbReference type="Gene3D" id="3.40.1090.10">
    <property type="entry name" value="Cytosolic phospholipase A2 catalytic domain"/>
    <property type="match status" value="2"/>
</dbReference>
<dbReference type="STRING" id="330734.ABA45_07675"/>
<dbReference type="GO" id="GO:0004623">
    <property type="term" value="F:phospholipase A2 activity"/>
    <property type="evidence" value="ECO:0007669"/>
    <property type="project" value="TreeGrafter"/>
</dbReference>
<name>A0A0H4IBA2_9GAMM</name>
<evidence type="ECO:0000259" key="3">
    <source>
        <dbReference type="PROSITE" id="PS51635"/>
    </source>
</evidence>
<dbReference type="Proteomes" id="UP000036406">
    <property type="component" value="Chromosome"/>
</dbReference>
<dbReference type="AlphaFoldDB" id="A0A0H4IBA2"/>
<evidence type="ECO:0000313" key="5">
    <source>
        <dbReference type="Proteomes" id="UP000036406"/>
    </source>
</evidence>
<reference evidence="4 5" key="1">
    <citation type="submission" date="2015-05" db="EMBL/GenBank/DDBJ databases">
        <title>Complete genome of Marinobacter psychrophilus strain 20041T isolated from sea-ice of the Canadian Basin.</title>
        <authorList>
            <person name="Song L."/>
            <person name="Ren L."/>
            <person name="Yu Y."/>
            <person name="Wang X."/>
        </authorList>
    </citation>
    <scope>NUCLEOTIDE SEQUENCE [LARGE SCALE GENOMIC DNA]</scope>
    <source>
        <strain evidence="4 5">20041</strain>
    </source>
</reference>
<comment type="caution">
    <text evidence="2">Lacks conserved residue(s) required for the propagation of feature annotation.</text>
</comment>
<dbReference type="PROSITE" id="PS51635">
    <property type="entry name" value="PNPLA"/>
    <property type="match status" value="1"/>
</dbReference>
<dbReference type="RefSeq" id="WP_048385099.1">
    <property type="nucleotide sequence ID" value="NZ_CP011494.1"/>
</dbReference>
<accession>A0A0H4IBA2</accession>
<gene>
    <name evidence="4" type="ORF">ABA45_07675</name>
</gene>
<feature type="domain" description="PNPLA" evidence="3">
    <location>
        <begin position="59"/>
        <end position="266"/>
    </location>
</feature>